<dbReference type="OrthoDB" id="1919034at2"/>
<dbReference type="EMBL" id="MINN01000022">
    <property type="protein sequence ID" value="OIU73173.1"/>
    <property type="molecule type" value="Genomic_DNA"/>
</dbReference>
<protein>
    <recommendedName>
        <fullName evidence="3">DUF3037 domain-containing protein</fullName>
    </recommendedName>
</protein>
<name>A0A1J6W6A0_9BACI</name>
<organism evidence="1 2">
    <name type="scientific">Rossellomorea aquimaris</name>
    <dbReference type="NCBI Taxonomy" id="189382"/>
    <lineage>
        <taxon>Bacteria</taxon>
        <taxon>Bacillati</taxon>
        <taxon>Bacillota</taxon>
        <taxon>Bacilli</taxon>
        <taxon>Bacillales</taxon>
        <taxon>Bacillaceae</taxon>
        <taxon>Rossellomorea</taxon>
    </lineage>
</organism>
<dbReference type="AlphaFoldDB" id="A0A1J6W6A0"/>
<reference evidence="1 2" key="1">
    <citation type="submission" date="2016-09" db="EMBL/GenBank/DDBJ databases">
        <title>Bacillus aquimaris SAMM genome sequence reveals colonization and biosurfactant production capacities.</title>
        <authorList>
            <person name="Waghmode S.R."/>
            <person name="Suryavanshi M.V."/>
        </authorList>
    </citation>
    <scope>NUCLEOTIDE SEQUENCE [LARGE SCALE GENOMIC DNA]</scope>
    <source>
        <strain evidence="1 2">SAMM</strain>
    </source>
</reference>
<gene>
    <name evidence="1" type="ORF">BHE18_14950</name>
</gene>
<evidence type="ECO:0000313" key="1">
    <source>
        <dbReference type="EMBL" id="OIU73173.1"/>
    </source>
</evidence>
<dbReference type="Proteomes" id="UP000182062">
    <property type="component" value="Unassembled WGS sequence"/>
</dbReference>
<evidence type="ECO:0000313" key="2">
    <source>
        <dbReference type="Proteomes" id="UP000182062"/>
    </source>
</evidence>
<proteinExistence type="predicted"/>
<keyword evidence="2" id="KW-1185">Reference proteome</keyword>
<dbReference type="Pfam" id="PF11236">
    <property type="entry name" value="DUF3037"/>
    <property type="match status" value="1"/>
</dbReference>
<comment type="caution">
    <text evidence="1">The sequence shown here is derived from an EMBL/GenBank/DDBJ whole genome shotgun (WGS) entry which is preliminary data.</text>
</comment>
<sequence length="244" mass="28844">MEKGLFSIIKFIPNPIRDESINVGIILHTPEAGKIKLGYEKNDTKSKLMRVAPKFDKTLIFYLINQLQEIINTTETSEKEDPLLLENIQKQFNKFIVASKPKKIMVENFEEDLDTLFNEFVISSYKMKINEDLLKRLLNYDEEKNRYISYLNNEYLIPFKINSNSNIKLKHIEDFYKTELLKNISDVVFTSEKNEKEGALSQSIIFKVWNDSIKDTNNRNIKKSHAHTWEYDSDREERVNWTTC</sequence>
<evidence type="ECO:0008006" key="3">
    <source>
        <dbReference type="Google" id="ProtNLM"/>
    </source>
</evidence>
<dbReference type="InterPro" id="IPR021398">
    <property type="entry name" value="DUF3037"/>
</dbReference>
<dbReference type="RefSeq" id="WP_071616897.1">
    <property type="nucleotide sequence ID" value="NZ_MINN01000022.1"/>
</dbReference>
<accession>A0A1J6W6A0</accession>